<reference evidence="2 3" key="1">
    <citation type="submission" date="2017-02" db="EMBL/GenBank/DDBJ databases">
        <authorList>
            <person name="Peterson S.W."/>
        </authorList>
    </citation>
    <scope>NUCLEOTIDE SEQUENCE [LARGE SCALE GENOMIC DNA]</scope>
    <source>
        <strain evidence="2 3">DSM 22323</strain>
    </source>
</reference>
<gene>
    <name evidence="2" type="ORF">SAMN05660477_01445</name>
</gene>
<organism evidence="2 3">
    <name type="scientific">Soonwooa buanensis</name>
    <dbReference type="NCBI Taxonomy" id="619805"/>
    <lineage>
        <taxon>Bacteria</taxon>
        <taxon>Pseudomonadati</taxon>
        <taxon>Bacteroidota</taxon>
        <taxon>Flavobacteriia</taxon>
        <taxon>Flavobacteriales</taxon>
        <taxon>Weeksellaceae</taxon>
        <taxon>Chryseobacterium group</taxon>
        <taxon>Soonwooa</taxon>
    </lineage>
</organism>
<evidence type="ECO:0000256" key="1">
    <source>
        <dbReference type="SAM" id="SignalP"/>
    </source>
</evidence>
<dbReference type="Gene3D" id="3.80.10.10">
    <property type="entry name" value="Ribonuclease Inhibitor"/>
    <property type="match status" value="1"/>
</dbReference>
<dbReference type="AlphaFoldDB" id="A0A1T5EIC9"/>
<dbReference type="SUPFAM" id="SSF52047">
    <property type="entry name" value="RNI-like"/>
    <property type="match status" value="1"/>
</dbReference>
<keyword evidence="3" id="KW-1185">Reference proteome</keyword>
<evidence type="ECO:0000313" key="2">
    <source>
        <dbReference type="EMBL" id="SKB83793.1"/>
    </source>
</evidence>
<proteinExistence type="predicted"/>
<dbReference type="Proteomes" id="UP000191112">
    <property type="component" value="Unassembled WGS sequence"/>
</dbReference>
<evidence type="ECO:0008006" key="4">
    <source>
        <dbReference type="Google" id="ProtNLM"/>
    </source>
</evidence>
<dbReference type="EMBL" id="FUYZ01000003">
    <property type="protein sequence ID" value="SKB83793.1"/>
    <property type="molecule type" value="Genomic_DNA"/>
</dbReference>
<dbReference type="STRING" id="619805.SAMN05660477_01445"/>
<protein>
    <recommendedName>
        <fullName evidence="4">Leucine rich repeat-containing protein</fullName>
    </recommendedName>
</protein>
<dbReference type="InterPro" id="IPR032675">
    <property type="entry name" value="LRR_dom_sf"/>
</dbReference>
<evidence type="ECO:0000313" key="3">
    <source>
        <dbReference type="Proteomes" id="UP000191112"/>
    </source>
</evidence>
<feature type="signal peptide" evidence="1">
    <location>
        <begin position="1"/>
        <end position="25"/>
    </location>
</feature>
<name>A0A1T5EIC9_9FLAO</name>
<feature type="chain" id="PRO_5012029855" description="Leucine rich repeat-containing protein" evidence="1">
    <location>
        <begin position="26"/>
        <end position="284"/>
    </location>
</feature>
<accession>A0A1T5EIC9</accession>
<dbReference type="OrthoDB" id="8901262at2"/>
<keyword evidence="1" id="KW-0732">Signal</keyword>
<sequence length="284" mass="32234">MKKRLCFLSRGIFLLCLMLSSVVSAQNVHIPDPVFKNYLLNNYSINTNNDSEIQLEEALAYKGSISIYDAPVIKDLTGLEAFENFTFLVVSGSLQLTNPHLDFSNFRYLMSVSIQESNLSSIKLPNNDYFERITLHKTEIENLDLSGFASLRSIMVDNNARLKTINLKGIDISKIYSAWFMLNPNLYCIQVDDIASAYPLASKKEIYTKFSLDCSQMPDVGAVLDIPNLGTKHLMLTNTQLNTNGDAEIQVSEAENYNNEELYLRDFYDFGKVANNDLSWINHF</sequence>
<dbReference type="RefSeq" id="WP_144038319.1">
    <property type="nucleotide sequence ID" value="NZ_FUYZ01000003.1"/>
</dbReference>